<gene>
    <name evidence="2" type="ORF">R1flu_017137</name>
</gene>
<feature type="compositionally biased region" description="Basic and acidic residues" evidence="1">
    <location>
        <begin position="57"/>
        <end position="72"/>
    </location>
</feature>
<reference evidence="2 3" key="1">
    <citation type="submission" date="2024-09" db="EMBL/GenBank/DDBJ databases">
        <title>Chromosome-scale assembly of Riccia fluitans.</title>
        <authorList>
            <person name="Paukszto L."/>
            <person name="Sawicki J."/>
            <person name="Karawczyk K."/>
            <person name="Piernik-Szablinska J."/>
            <person name="Szczecinska M."/>
            <person name="Mazdziarz M."/>
        </authorList>
    </citation>
    <scope>NUCLEOTIDE SEQUENCE [LARGE SCALE GENOMIC DNA]</scope>
    <source>
        <strain evidence="2">Rf_01</strain>
        <tissue evidence="2">Aerial parts of the thallus</tissue>
    </source>
</reference>
<feature type="region of interest" description="Disordered" evidence="1">
    <location>
        <begin position="1"/>
        <end position="72"/>
    </location>
</feature>
<proteinExistence type="predicted"/>
<dbReference type="AlphaFoldDB" id="A0ABD1YPC6"/>
<dbReference type="EMBL" id="JBHFFA010000004">
    <property type="protein sequence ID" value="KAL2632451.1"/>
    <property type="molecule type" value="Genomic_DNA"/>
</dbReference>
<feature type="compositionally biased region" description="Polar residues" evidence="1">
    <location>
        <begin position="34"/>
        <end position="46"/>
    </location>
</feature>
<comment type="caution">
    <text evidence="2">The sequence shown here is derived from an EMBL/GenBank/DDBJ whole genome shotgun (WGS) entry which is preliminary data.</text>
</comment>
<organism evidence="2 3">
    <name type="scientific">Riccia fluitans</name>
    <dbReference type="NCBI Taxonomy" id="41844"/>
    <lineage>
        <taxon>Eukaryota</taxon>
        <taxon>Viridiplantae</taxon>
        <taxon>Streptophyta</taxon>
        <taxon>Embryophyta</taxon>
        <taxon>Marchantiophyta</taxon>
        <taxon>Marchantiopsida</taxon>
        <taxon>Marchantiidae</taxon>
        <taxon>Marchantiales</taxon>
        <taxon>Ricciaceae</taxon>
        <taxon>Riccia</taxon>
    </lineage>
</organism>
<sequence>RDPRSWGPRSGHNPLLRPCKRDEKRGVPPIVTKGSPSYGNSLSNAAVLSPVKNVAAPDREERSSVRTQEKDD</sequence>
<dbReference type="Proteomes" id="UP001605036">
    <property type="component" value="Unassembled WGS sequence"/>
</dbReference>
<evidence type="ECO:0000256" key="1">
    <source>
        <dbReference type="SAM" id="MobiDB-lite"/>
    </source>
</evidence>
<name>A0ABD1YPC6_9MARC</name>
<feature type="non-terminal residue" evidence="2">
    <location>
        <position position="1"/>
    </location>
</feature>
<accession>A0ABD1YPC6</accession>
<evidence type="ECO:0000313" key="3">
    <source>
        <dbReference type="Proteomes" id="UP001605036"/>
    </source>
</evidence>
<keyword evidence="3" id="KW-1185">Reference proteome</keyword>
<evidence type="ECO:0000313" key="2">
    <source>
        <dbReference type="EMBL" id="KAL2632451.1"/>
    </source>
</evidence>
<protein>
    <submittedName>
        <fullName evidence="2">Uncharacterized protein</fullName>
    </submittedName>
</protein>